<proteinExistence type="predicted"/>
<keyword evidence="2" id="KW-0808">Transferase</keyword>
<accession>A0A6M8FGM8</accession>
<keyword evidence="2" id="KW-0548">Nucleotidyltransferase</keyword>
<organism evidence="2 3">
    <name type="scientific">Aquipseudomonas campi</name>
    <dbReference type="NCBI Taxonomy" id="2731681"/>
    <lineage>
        <taxon>Bacteria</taxon>
        <taxon>Pseudomonadati</taxon>
        <taxon>Pseudomonadota</taxon>
        <taxon>Gammaproteobacteria</taxon>
        <taxon>Pseudomonadales</taxon>
        <taxon>Pseudomonadaceae</taxon>
        <taxon>Aquipseudomonas</taxon>
    </lineage>
</organism>
<gene>
    <name evidence="2" type="ORF">HNE05_19285</name>
</gene>
<keyword evidence="3" id="KW-1185">Reference proteome</keyword>
<dbReference type="AlphaFoldDB" id="A0A6M8FGM8"/>
<keyword evidence="1" id="KW-0812">Transmembrane</keyword>
<feature type="transmembrane region" description="Helical" evidence="1">
    <location>
        <begin position="49"/>
        <end position="66"/>
    </location>
</feature>
<dbReference type="Proteomes" id="UP000501379">
    <property type="component" value="Chromosome"/>
</dbReference>
<feature type="transmembrane region" description="Helical" evidence="1">
    <location>
        <begin position="73"/>
        <end position="90"/>
    </location>
</feature>
<evidence type="ECO:0000313" key="3">
    <source>
        <dbReference type="Proteomes" id="UP000501379"/>
    </source>
</evidence>
<dbReference type="RefSeq" id="WP_173211280.1">
    <property type="nucleotide sequence ID" value="NZ_CP053697.2"/>
</dbReference>
<reference evidence="2" key="1">
    <citation type="submission" date="2020-07" db="EMBL/GenBank/DDBJ databases">
        <title>Nitrate ammonifying Pseudomonas campi sp. nov. isolated from German agricultural grassland.</title>
        <authorList>
            <person name="Timsy T."/>
            <person name="Ulrich A."/>
            <person name="Spanner T."/>
            <person name="Foesel B."/>
            <person name="Kolb S."/>
            <person name="Horn M.A."/>
            <person name="Behrendt U."/>
        </authorList>
    </citation>
    <scope>NUCLEOTIDE SEQUENCE</scope>
    <source>
        <strain evidence="2">S1-A32-2</strain>
    </source>
</reference>
<sequence>MNKLIAALLLVAAVIHLLPLAGVLGGERLNSLYGLTLDETNLQLLMRHRAVLFGLLGTLLATAAFLPGLRPLALGAGLLSVLSFLLLAWGEPGYNAAVRRVLLADWIALACLLPALALHLWQGRTLSG</sequence>
<keyword evidence="1" id="KW-1133">Transmembrane helix</keyword>
<keyword evidence="1" id="KW-0472">Membrane</keyword>
<name>A0A6M8FGM8_9GAMM</name>
<feature type="transmembrane region" description="Helical" evidence="1">
    <location>
        <begin position="102"/>
        <end position="121"/>
    </location>
</feature>
<dbReference type="KEGG" id="pcam:HNE05_19285"/>
<evidence type="ECO:0000313" key="2">
    <source>
        <dbReference type="EMBL" id="QKE65413.1"/>
    </source>
</evidence>
<dbReference type="EMBL" id="CP053697">
    <property type="protein sequence ID" value="QKE65413.1"/>
    <property type="molecule type" value="Genomic_DNA"/>
</dbReference>
<evidence type="ECO:0000256" key="1">
    <source>
        <dbReference type="SAM" id="Phobius"/>
    </source>
</evidence>
<dbReference type="GO" id="GO:0016779">
    <property type="term" value="F:nucleotidyltransferase activity"/>
    <property type="evidence" value="ECO:0007669"/>
    <property type="project" value="UniProtKB-KW"/>
</dbReference>
<protein>
    <submittedName>
        <fullName evidence="2">Phosphopantetheine adenylyltransferase</fullName>
    </submittedName>
</protein>